<evidence type="ECO:0000256" key="1">
    <source>
        <dbReference type="ARBA" id="ARBA00012513"/>
    </source>
</evidence>
<keyword evidence="3" id="KW-0808">Transferase</keyword>
<feature type="compositionally biased region" description="Pro residues" evidence="8">
    <location>
        <begin position="382"/>
        <end position="397"/>
    </location>
</feature>
<feature type="binding site" evidence="7">
    <location>
        <position position="39"/>
    </location>
    <ligand>
        <name>ATP</name>
        <dbReference type="ChEBI" id="CHEBI:30616"/>
    </ligand>
</feature>
<dbReference type="EMBL" id="BOOB01000045">
    <property type="protein sequence ID" value="GIH35337.1"/>
    <property type="molecule type" value="Genomic_DNA"/>
</dbReference>
<dbReference type="SUPFAM" id="SSF56112">
    <property type="entry name" value="Protein kinase-like (PK-like)"/>
    <property type="match status" value="1"/>
</dbReference>
<feature type="region of interest" description="Disordered" evidence="8">
    <location>
        <begin position="275"/>
        <end position="405"/>
    </location>
</feature>
<dbReference type="Proteomes" id="UP000651728">
    <property type="component" value="Unassembled WGS sequence"/>
</dbReference>
<accession>A0ABQ4FKI5</accession>
<feature type="compositionally biased region" description="Low complexity" evidence="8">
    <location>
        <begin position="470"/>
        <end position="483"/>
    </location>
</feature>
<feature type="compositionally biased region" description="Gly residues" evidence="8">
    <location>
        <begin position="577"/>
        <end position="588"/>
    </location>
</feature>
<feature type="compositionally biased region" description="Low complexity" evidence="8">
    <location>
        <begin position="275"/>
        <end position="320"/>
    </location>
</feature>
<dbReference type="PROSITE" id="PS50011">
    <property type="entry name" value="PROTEIN_KINASE_DOM"/>
    <property type="match status" value="1"/>
</dbReference>
<dbReference type="CDD" id="cd14014">
    <property type="entry name" value="STKc_PknB_like"/>
    <property type="match status" value="1"/>
</dbReference>
<evidence type="ECO:0000313" key="11">
    <source>
        <dbReference type="Proteomes" id="UP000651728"/>
    </source>
</evidence>
<keyword evidence="4 7" id="KW-0547">Nucleotide-binding</keyword>
<feature type="compositionally biased region" description="Low complexity" evidence="8">
    <location>
        <begin position="437"/>
        <end position="462"/>
    </location>
</feature>
<sequence>MVPSVLGGRYELEDLIGRGGMGEVWRGRDLRAHRPVAVKILAPQVAGLASRERFAREARAAARIVHPNVVTVLDVGEEDARPYLVMELLTGRSLAEELADRGRYSVAEACDLTSQAAAGLDAAHRAGVVHRDVKPANLHRTASGALKVVDFGVAQVATEAARLTAVGAFVGTAAYLAPEQIEGRGAGAACDLYALGCVCYELLCGQPPFTGSAPELVYRHIHQDPVPPSRHRPDIPAELERLILALLAKDPAARPAGAEAARRVLAAVALATGQAPHPAASHPSGSHPSGSYPAASHPSGSFPAGASGSTGVSGSAGTATPPGSHTFPGRMSGENAAAAGIFPGNPGDSGGGGARAGDTALLDVPSFDGPPSGGRRFDGPLGGPPYGGPSPGGPSGPPVAGGSPERRTLIRLGAAVGGLAVIVIGVAALSGPGGPSGSTAAAPTATATRAETSPAPARTASPRPTPRPATPRASSRPTAAPTPAARRVYGGYQEWLAAFDHAVQEQESQGGIEQGLARRAHDTIRKAARDLLHDRGRGRGDKGARRVYDLVRELQKAHGDGRLADGPLTSFLNTTGVGTGGGAGHRPR</sequence>
<dbReference type="SMART" id="SM00220">
    <property type="entry name" value="S_TKc"/>
    <property type="match status" value="1"/>
</dbReference>
<dbReference type="InterPro" id="IPR000719">
    <property type="entry name" value="Prot_kinase_dom"/>
</dbReference>
<evidence type="ECO:0000256" key="2">
    <source>
        <dbReference type="ARBA" id="ARBA00022527"/>
    </source>
</evidence>
<feature type="region of interest" description="Disordered" evidence="8">
    <location>
        <begin position="560"/>
        <end position="588"/>
    </location>
</feature>
<dbReference type="RefSeq" id="WP_204288031.1">
    <property type="nucleotide sequence ID" value="NZ_BAABEJ010000002.1"/>
</dbReference>
<dbReference type="EC" id="2.7.11.1" evidence="1"/>
<dbReference type="PROSITE" id="PS00107">
    <property type="entry name" value="PROTEIN_KINASE_ATP"/>
    <property type="match status" value="1"/>
</dbReference>
<evidence type="ECO:0000256" key="3">
    <source>
        <dbReference type="ARBA" id="ARBA00022679"/>
    </source>
</evidence>
<dbReference type="Pfam" id="PF00069">
    <property type="entry name" value="Pkinase"/>
    <property type="match status" value="1"/>
</dbReference>
<feature type="domain" description="Protein kinase" evidence="9">
    <location>
        <begin position="10"/>
        <end position="280"/>
    </location>
</feature>
<protein>
    <recommendedName>
        <fullName evidence="1">non-specific serine/threonine protein kinase</fullName>
        <ecNumber evidence="1">2.7.11.1</ecNumber>
    </recommendedName>
</protein>
<evidence type="ECO:0000256" key="6">
    <source>
        <dbReference type="ARBA" id="ARBA00022840"/>
    </source>
</evidence>
<proteinExistence type="predicted"/>
<reference evidence="10 11" key="1">
    <citation type="submission" date="2021-01" db="EMBL/GenBank/DDBJ databases">
        <title>Whole genome shotgun sequence of Microbispora amethystogenes NBRC 101907.</title>
        <authorList>
            <person name="Komaki H."/>
            <person name="Tamura T."/>
        </authorList>
    </citation>
    <scope>NUCLEOTIDE SEQUENCE [LARGE SCALE GENOMIC DNA]</scope>
    <source>
        <strain evidence="10 11">NBRC 101907</strain>
    </source>
</reference>
<keyword evidence="2" id="KW-0723">Serine/threonine-protein kinase</keyword>
<dbReference type="Gene3D" id="3.30.200.20">
    <property type="entry name" value="Phosphorylase Kinase, domain 1"/>
    <property type="match status" value="1"/>
</dbReference>
<evidence type="ECO:0000313" key="10">
    <source>
        <dbReference type="EMBL" id="GIH35337.1"/>
    </source>
</evidence>
<evidence type="ECO:0000259" key="9">
    <source>
        <dbReference type="PROSITE" id="PS50011"/>
    </source>
</evidence>
<dbReference type="PANTHER" id="PTHR43289">
    <property type="entry name" value="MITOGEN-ACTIVATED PROTEIN KINASE KINASE KINASE 20-RELATED"/>
    <property type="match status" value="1"/>
</dbReference>
<comment type="caution">
    <text evidence="10">The sequence shown here is derived from an EMBL/GenBank/DDBJ whole genome shotgun (WGS) entry which is preliminary data.</text>
</comment>
<evidence type="ECO:0000256" key="4">
    <source>
        <dbReference type="ARBA" id="ARBA00022741"/>
    </source>
</evidence>
<evidence type="ECO:0000256" key="7">
    <source>
        <dbReference type="PROSITE-ProRule" id="PRU10141"/>
    </source>
</evidence>
<dbReference type="InterPro" id="IPR011009">
    <property type="entry name" value="Kinase-like_dom_sf"/>
</dbReference>
<name>A0ABQ4FKI5_9ACTN</name>
<feature type="region of interest" description="Disordered" evidence="8">
    <location>
        <begin position="431"/>
        <end position="483"/>
    </location>
</feature>
<organism evidence="10 11">
    <name type="scientific">Microbispora amethystogenes</name>
    <dbReference type="NCBI Taxonomy" id="1427754"/>
    <lineage>
        <taxon>Bacteria</taxon>
        <taxon>Bacillati</taxon>
        <taxon>Actinomycetota</taxon>
        <taxon>Actinomycetes</taxon>
        <taxon>Streptosporangiales</taxon>
        <taxon>Streptosporangiaceae</taxon>
        <taxon>Microbispora</taxon>
    </lineage>
</organism>
<evidence type="ECO:0000256" key="8">
    <source>
        <dbReference type="SAM" id="MobiDB-lite"/>
    </source>
</evidence>
<evidence type="ECO:0000256" key="5">
    <source>
        <dbReference type="ARBA" id="ARBA00022777"/>
    </source>
</evidence>
<keyword evidence="11" id="KW-1185">Reference proteome</keyword>
<dbReference type="PANTHER" id="PTHR43289:SF6">
    <property type="entry name" value="SERINE_THREONINE-PROTEIN KINASE NEKL-3"/>
    <property type="match status" value="1"/>
</dbReference>
<dbReference type="InterPro" id="IPR017441">
    <property type="entry name" value="Protein_kinase_ATP_BS"/>
</dbReference>
<dbReference type="Gene3D" id="1.10.510.10">
    <property type="entry name" value="Transferase(Phosphotransferase) domain 1"/>
    <property type="match status" value="1"/>
</dbReference>
<keyword evidence="6 7" id="KW-0067">ATP-binding</keyword>
<gene>
    <name evidence="10" type="ORF">Mam01_55010</name>
</gene>
<keyword evidence="5" id="KW-0418">Kinase</keyword>